<proteinExistence type="predicted"/>
<dbReference type="InterPro" id="IPR003961">
    <property type="entry name" value="FN3_dom"/>
</dbReference>
<dbReference type="CDD" id="cd00063">
    <property type="entry name" value="FN3"/>
    <property type="match status" value="1"/>
</dbReference>
<dbReference type="InterPro" id="IPR026444">
    <property type="entry name" value="Secre_tail"/>
</dbReference>
<dbReference type="InterPro" id="IPR036116">
    <property type="entry name" value="FN3_sf"/>
</dbReference>
<dbReference type="EMBL" id="UFVR01000004">
    <property type="protein sequence ID" value="SUX48034.1"/>
    <property type="molecule type" value="Genomic_DNA"/>
</dbReference>
<evidence type="ECO:0000313" key="4">
    <source>
        <dbReference type="EMBL" id="SUX48034.1"/>
    </source>
</evidence>
<dbReference type="SMART" id="SM00060">
    <property type="entry name" value="FN3"/>
    <property type="match status" value="2"/>
</dbReference>
<dbReference type="Gene3D" id="2.60.120.260">
    <property type="entry name" value="Galactose-binding domain-like"/>
    <property type="match status" value="1"/>
</dbReference>
<accession>A0A381FNI6</accession>
<evidence type="ECO:0000259" key="3">
    <source>
        <dbReference type="PROSITE" id="PS50853"/>
    </source>
</evidence>
<feature type="domain" description="Fibronectin type-III" evidence="3">
    <location>
        <begin position="242"/>
        <end position="338"/>
    </location>
</feature>
<dbReference type="AlphaFoldDB" id="A0A381FNI6"/>
<dbReference type="Gene3D" id="2.60.40.10">
    <property type="entry name" value="Immunoglobulins"/>
    <property type="match status" value="2"/>
</dbReference>
<feature type="domain" description="Fibronectin type-III" evidence="3">
    <location>
        <begin position="498"/>
        <end position="593"/>
    </location>
</feature>
<evidence type="ECO:0000256" key="2">
    <source>
        <dbReference type="SAM" id="SignalP"/>
    </source>
</evidence>
<dbReference type="InterPro" id="IPR013783">
    <property type="entry name" value="Ig-like_fold"/>
</dbReference>
<dbReference type="Pfam" id="PF18962">
    <property type="entry name" value="Por_Secre_tail"/>
    <property type="match status" value="1"/>
</dbReference>
<dbReference type="Pfam" id="PF00041">
    <property type="entry name" value="fn3"/>
    <property type="match status" value="1"/>
</dbReference>
<protein>
    <submittedName>
        <fullName evidence="4">Por secretion system C-terminal sorting domain</fullName>
    </submittedName>
</protein>
<dbReference type="RefSeq" id="WP_115621267.1">
    <property type="nucleotide sequence ID" value="NZ_UFVR01000004.1"/>
</dbReference>
<dbReference type="Proteomes" id="UP000254282">
    <property type="component" value="Unassembled WGS sequence"/>
</dbReference>
<sequence length="852" mass="89647">MRKLQPALLLGALGIFTSSLAFAQNYQTMPIQSGLTSDVIANGIGSATVTTTTDVDGVSYAFVSQDFQATATSPALTYGLPSNGIINSVVASTPGLSYVMPNYTGNNSLKLSNTNDSGTVVFTTPKAAFKLYMLATTGSGSSTVTVIVNFTDNTSQTFTAVAVSDWYDNTGFAIQGFGRINRTTNALESGNGTNPRLYQSSLTIDPANQAKLIQSVTVTKTSTAQGHANIFAFSADAYSTCTPPVLQAATNITANGVTLNWTASSSSQAATYGVYYSTSSTAPTSTTAPILNNISGVTTQVGSLQSNTIYYYWVRTNCGGTTAQSVWSFAGTFKTACGPMTSLSENFDSYGTGTTLPDCWVRNFVNGTMSISSSTPASGTRNIYQTNTSAQTPSTVVLPEFSNINAGTHWLRLKARVSAATGTLNVGYVTNPTDPSTFVLLQALSIANTNYTSTNPEYTVIVPSSVPANARLAVRNTADGKGYYWDDVIWEPAPSCIPPTAVTTSAVTANNVTVSWTAPASAPAGGYEYYYATTNTAPVGTTTISGSSAAGSVSTVVPGLNAATTYYLWIRSSCGTINKSTWSYVGSFTTLCASVVPPYTNDFNTTPGNCWASNLSGGSPSTGPNGTTAYWVSGGFLNSGSTGSMKMNIYTTGKTGWLKTNAFNLSAGGYRVKFDYGVTAYNATGGSAMGSDDNVQLLVSNDGGTTWTSLQTWNAANAPSNTSTTYTYDLVGYNSANTVFAIYGTTGTVSDSQDYDFHIDNFTVESANLSTSESALKNKNIKVYPNPFTDLINLSETKDLKTVKVFDLTGRAVKTIENPTKEISLGSLNSGLYLITMYFKDGSQNTVKAIKK</sequence>
<evidence type="ECO:0000256" key="1">
    <source>
        <dbReference type="ARBA" id="ARBA00022729"/>
    </source>
</evidence>
<name>A0A381FNI6_9FLAO</name>
<evidence type="ECO:0000313" key="5">
    <source>
        <dbReference type="Proteomes" id="UP000254282"/>
    </source>
</evidence>
<organism evidence="4 5">
    <name type="scientific">Chryseobacterium indoltheticum</name>
    <dbReference type="NCBI Taxonomy" id="254"/>
    <lineage>
        <taxon>Bacteria</taxon>
        <taxon>Pseudomonadati</taxon>
        <taxon>Bacteroidota</taxon>
        <taxon>Flavobacteriia</taxon>
        <taxon>Flavobacteriales</taxon>
        <taxon>Weeksellaceae</taxon>
        <taxon>Chryseobacterium group</taxon>
        <taxon>Chryseobacterium</taxon>
    </lineage>
</organism>
<dbReference type="NCBIfam" id="TIGR04183">
    <property type="entry name" value="Por_Secre_tail"/>
    <property type="match status" value="1"/>
</dbReference>
<gene>
    <name evidence="4" type="ORF">NCTC13532_03636</name>
</gene>
<feature type="signal peptide" evidence="2">
    <location>
        <begin position="1"/>
        <end position="23"/>
    </location>
</feature>
<reference evidence="4 5" key="1">
    <citation type="submission" date="2018-06" db="EMBL/GenBank/DDBJ databases">
        <authorList>
            <consortium name="Pathogen Informatics"/>
            <person name="Doyle S."/>
        </authorList>
    </citation>
    <scope>NUCLEOTIDE SEQUENCE [LARGE SCALE GENOMIC DNA]</scope>
    <source>
        <strain evidence="4 5">NCTC13532</strain>
    </source>
</reference>
<dbReference type="PROSITE" id="PS50853">
    <property type="entry name" value="FN3"/>
    <property type="match status" value="2"/>
</dbReference>
<keyword evidence="1 2" id="KW-0732">Signal</keyword>
<feature type="chain" id="PRO_5016764631" evidence="2">
    <location>
        <begin position="24"/>
        <end position="852"/>
    </location>
</feature>
<dbReference type="SUPFAM" id="SSF49265">
    <property type="entry name" value="Fibronectin type III"/>
    <property type="match status" value="1"/>
</dbReference>